<keyword evidence="2" id="KW-1185">Reference proteome</keyword>
<sequence>KIDSTQIGSLNVTTPDGTGTIDITAACDKAAAGHKISVFVDTAFPMLSFNSIQSGSADVFTLDYTF</sequence>
<protein>
    <submittedName>
        <fullName evidence="1">Uncharacterized protein</fullName>
    </submittedName>
</protein>
<feature type="non-terminal residue" evidence="1">
    <location>
        <position position="1"/>
    </location>
</feature>
<name>A0A9W8EGG7_9FUNG</name>
<evidence type="ECO:0000313" key="2">
    <source>
        <dbReference type="Proteomes" id="UP001150907"/>
    </source>
</evidence>
<comment type="caution">
    <text evidence="1">The sequence shown here is derived from an EMBL/GenBank/DDBJ whole genome shotgun (WGS) entry which is preliminary data.</text>
</comment>
<reference evidence="1" key="1">
    <citation type="submission" date="2022-07" db="EMBL/GenBank/DDBJ databases">
        <title>Phylogenomic reconstructions and comparative analyses of Kickxellomycotina fungi.</title>
        <authorList>
            <person name="Reynolds N.K."/>
            <person name="Stajich J.E."/>
            <person name="Barry K."/>
            <person name="Grigoriev I.V."/>
            <person name="Crous P."/>
            <person name="Smith M.E."/>
        </authorList>
    </citation>
    <scope>NUCLEOTIDE SEQUENCE</scope>
    <source>
        <strain evidence="1">IMI 214461</strain>
    </source>
</reference>
<accession>A0A9W8EGG7</accession>
<dbReference type="Proteomes" id="UP001150907">
    <property type="component" value="Unassembled WGS sequence"/>
</dbReference>
<dbReference type="EMBL" id="JANBQF010001076">
    <property type="protein sequence ID" value="KAJ1998099.1"/>
    <property type="molecule type" value="Genomic_DNA"/>
</dbReference>
<proteinExistence type="predicted"/>
<dbReference type="AlphaFoldDB" id="A0A9W8EGG7"/>
<organism evidence="1 2">
    <name type="scientific">Coemansia thaxteri</name>
    <dbReference type="NCBI Taxonomy" id="2663907"/>
    <lineage>
        <taxon>Eukaryota</taxon>
        <taxon>Fungi</taxon>
        <taxon>Fungi incertae sedis</taxon>
        <taxon>Zoopagomycota</taxon>
        <taxon>Kickxellomycotina</taxon>
        <taxon>Kickxellomycetes</taxon>
        <taxon>Kickxellales</taxon>
        <taxon>Kickxellaceae</taxon>
        <taxon>Coemansia</taxon>
    </lineage>
</organism>
<dbReference type="OrthoDB" id="5538063at2759"/>
<evidence type="ECO:0000313" key="1">
    <source>
        <dbReference type="EMBL" id="KAJ1998099.1"/>
    </source>
</evidence>
<gene>
    <name evidence="1" type="ORF">H4R26_005585</name>
</gene>